<dbReference type="AlphaFoldDB" id="A0ABD5YTX5"/>
<dbReference type="InterPro" id="IPR025110">
    <property type="entry name" value="AMP-bd_C"/>
</dbReference>
<dbReference type="InterPro" id="IPR000873">
    <property type="entry name" value="AMP-dep_synth/lig_dom"/>
</dbReference>
<keyword evidence="5" id="KW-1185">Reference proteome</keyword>
<dbReference type="RefSeq" id="WP_264555986.1">
    <property type="nucleotide sequence ID" value="NZ_CP109979.1"/>
</dbReference>
<dbReference type="Gene3D" id="3.40.50.12780">
    <property type="entry name" value="N-terminal domain of ligase-like"/>
    <property type="match status" value="1"/>
</dbReference>
<evidence type="ECO:0000313" key="4">
    <source>
        <dbReference type="EMBL" id="MFC7190681.1"/>
    </source>
</evidence>
<dbReference type="GeneID" id="76200325"/>
<dbReference type="PROSITE" id="PS00455">
    <property type="entry name" value="AMP_BINDING"/>
    <property type="match status" value="1"/>
</dbReference>
<evidence type="ECO:0000259" key="3">
    <source>
        <dbReference type="Pfam" id="PF13193"/>
    </source>
</evidence>
<dbReference type="SUPFAM" id="SSF56801">
    <property type="entry name" value="Acetyl-CoA synthetase-like"/>
    <property type="match status" value="1"/>
</dbReference>
<dbReference type="InterPro" id="IPR045851">
    <property type="entry name" value="AMP-bd_C_sf"/>
</dbReference>
<feature type="region of interest" description="Disordered" evidence="1">
    <location>
        <begin position="541"/>
        <end position="567"/>
    </location>
</feature>
<sequence>MSEIDALEYPWHTEYEEFGIPHSLEPYPDQPVHDLLYTAAEEYPEQGLVQLSEKYPYPTVLDHVERLATVLNERGVGTGDRVASVLPTSAQFIITTYAISRAGGVHIPNDFLDAEEDLIYRLEQGQPSVLIGQDKHRDLILRLRDELDIEHVILTTIDDYSSDPPAEHEEIDGVEWLRDVIETTAPDPPDLTFDVDDVHTLLFTGGTTGLPKGCRLSHRNIYANALQGVASQSQMAQLMRGQETAIMALPMYHSYGYSVMNTLIELGMDVLLVPDARDTEMMVEMINEFGALIMLGVPTQFMELIDEELEQDIIGISGSAPLANTTKSDFGEKSKGISQGYGLSEMSPITHFNARGLLDMMTGQPSAEDAFDHPTIGVPVPDTEVKLVDVDSGEVIPIEEAIEEEREGEMYLNGPQRMLGYLDGKDPFDDEGFIGTGDVVKIDPSGRFYVVDRVKNMINVSGLKVYSEEVDELLYDHPAIKRPATIGIPDPDRPGSERVKIYIEPAPDADQLTPADIREHLEGNVPRQALPEEVEFVETMPLTDIGKTDKKTLKETHNGTETESTDS</sequence>
<dbReference type="PANTHER" id="PTHR43767">
    <property type="entry name" value="LONG-CHAIN-FATTY-ACID--COA LIGASE"/>
    <property type="match status" value="1"/>
</dbReference>
<dbReference type="Gene3D" id="3.30.300.30">
    <property type="match status" value="1"/>
</dbReference>
<gene>
    <name evidence="4" type="ORF">ACFQL7_13110</name>
</gene>
<feature type="domain" description="AMP-binding enzyme C-terminal" evidence="3">
    <location>
        <begin position="469"/>
        <end position="547"/>
    </location>
</feature>
<protein>
    <submittedName>
        <fullName evidence="4">AMP-binding protein</fullName>
    </submittedName>
</protein>
<dbReference type="GO" id="GO:0016877">
    <property type="term" value="F:ligase activity, forming carbon-sulfur bonds"/>
    <property type="evidence" value="ECO:0007669"/>
    <property type="project" value="UniProtKB-ARBA"/>
</dbReference>
<dbReference type="InterPro" id="IPR020845">
    <property type="entry name" value="AMP-binding_CS"/>
</dbReference>
<dbReference type="EMBL" id="JBHTAX010000001">
    <property type="protein sequence ID" value="MFC7190681.1"/>
    <property type="molecule type" value="Genomic_DNA"/>
</dbReference>
<evidence type="ECO:0000256" key="1">
    <source>
        <dbReference type="SAM" id="MobiDB-lite"/>
    </source>
</evidence>
<dbReference type="Pfam" id="PF13193">
    <property type="entry name" value="AMP-binding_C"/>
    <property type="match status" value="1"/>
</dbReference>
<feature type="compositionally biased region" description="Basic and acidic residues" evidence="1">
    <location>
        <begin position="546"/>
        <end position="560"/>
    </location>
</feature>
<evidence type="ECO:0000313" key="5">
    <source>
        <dbReference type="Proteomes" id="UP001596417"/>
    </source>
</evidence>
<dbReference type="Pfam" id="PF00501">
    <property type="entry name" value="AMP-binding"/>
    <property type="match status" value="1"/>
</dbReference>
<proteinExistence type="predicted"/>
<feature type="domain" description="AMP-dependent synthetase/ligase" evidence="2">
    <location>
        <begin position="39"/>
        <end position="422"/>
    </location>
</feature>
<reference evidence="4 5" key="1">
    <citation type="journal article" date="2019" name="Int. J. Syst. Evol. Microbiol.">
        <title>The Global Catalogue of Microorganisms (GCM) 10K type strain sequencing project: providing services to taxonomists for standard genome sequencing and annotation.</title>
        <authorList>
            <consortium name="The Broad Institute Genomics Platform"/>
            <consortium name="The Broad Institute Genome Sequencing Center for Infectious Disease"/>
            <person name="Wu L."/>
            <person name="Ma J."/>
        </authorList>
    </citation>
    <scope>NUCLEOTIDE SEQUENCE [LARGE SCALE GENOMIC DNA]</scope>
    <source>
        <strain evidence="4 5">RDMS1</strain>
    </source>
</reference>
<dbReference type="Proteomes" id="UP001596417">
    <property type="component" value="Unassembled WGS sequence"/>
</dbReference>
<dbReference type="InterPro" id="IPR042099">
    <property type="entry name" value="ANL_N_sf"/>
</dbReference>
<evidence type="ECO:0000259" key="2">
    <source>
        <dbReference type="Pfam" id="PF00501"/>
    </source>
</evidence>
<dbReference type="InterPro" id="IPR050237">
    <property type="entry name" value="ATP-dep_AMP-bd_enzyme"/>
</dbReference>
<accession>A0ABD5YTX5</accession>
<name>A0ABD5YTX5_9EURY</name>
<organism evidence="4 5">
    <name type="scientific">Halocatena marina</name>
    <dbReference type="NCBI Taxonomy" id="2934937"/>
    <lineage>
        <taxon>Archaea</taxon>
        <taxon>Methanobacteriati</taxon>
        <taxon>Methanobacteriota</taxon>
        <taxon>Stenosarchaea group</taxon>
        <taxon>Halobacteria</taxon>
        <taxon>Halobacteriales</taxon>
        <taxon>Natronomonadaceae</taxon>
        <taxon>Halocatena</taxon>
    </lineage>
</organism>
<dbReference type="PANTHER" id="PTHR43767:SF10">
    <property type="entry name" value="SURFACTIN SYNTHASE SUBUNIT 1"/>
    <property type="match status" value="1"/>
</dbReference>
<comment type="caution">
    <text evidence="4">The sequence shown here is derived from an EMBL/GenBank/DDBJ whole genome shotgun (WGS) entry which is preliminary data.</text>
</comment>